<organism evidence="2 3">
    <name type="scientific">Romanomermis culicivorax</name>
    <name type="common">Nematode worm</name>
    <dbReference type="NCBI Taxonomy" id="13658"/>
    <lineage>
        <taxon>Eukaryota</taxon>
        <taxon>Metazoa</taxon>
        <taxon>Ecdysozoa</taxon>
        <taxon>Nematoda</taxon>
        <taxon>Enoplea</taxon>
        <taxon>Dorylaimia</taxon>
        <taxon>Mermithida</taxon>
        <taxon>Mermithoidea</taxon>
        <taxon>Mermithidae</taxon>
        <taxon>Romanomermis</taxon>
    </lineage>
</organism>
<protein>
    <submittedName>
        <fullName evidence="3">Uncharacterized protein</fullName>
    </submittedName>
</protein>
<dbReference type="Proteomes" id="UP000887565">
    <property type="component" value="Unplaced"/>
</dbReference>
<evidence type="ECO:0000256" key="1">
    <source>
        <dbReference type="SAM" id="MobiDB-lite"/>
    </source>
</evidence>
<feature type="region of interest" description="Disordered" evidence="1">
    <location>
        <begin position="47"/>
        <end position="82"/>
    </location>
</feature>
<dbReference type="AlphaFoldDB" id="A0A915JIQ8"/>
<proteinExistence type="predicted"/>
<sequence>MVRLRNRELGDFHTYNDERPKHPKLYKNYREDYDTGENGEKFCLQNAPPRQGPSTAAASAVAGRRSTIDQGVDPQGTSQTKHSNAIQYTIIEPNDIHFLGYDLRTPNRRGQNHWKTSGLSTVDLDKCADT</sequence>
<evidence type="ECO:0000313" key="2">
    <source>
        <dbReference type="Proteomes" id="UP000887565"/>
    </source>
</evidence>
<name>A0A915JIQ8_ROMCU</name>
<feature type="region of interest" description="Disordered" evidence="1">
    <location>
        <begin position="1"/>
        <end position="26"/>
    </location>
</feature>
<dbReference type="WBParaSite" id="nRc.2.0.1.t26039-RA">
    <property type="protein sequence ID" value="nRc.2.0.1.t26039-RA"/>
    <property type="gene ID" value="nRc.2.0.1.g26039"/>
</dbReference>
<feature type="compositionally biased region" description="Basic and acidic residues" evidence="1">
    <location>
        <begin position="1"/>
        <end position="20"/>
    </location>
</feature>
<accession>A0A915JIQ8</accession>
<reference evidence="3" key="1">
    <citation type="submission" date="2022-11" db="UniProtKB">
        <authorList>
            <consortium name="WormBaseParasite"/>
        </authorList>
    </citation>
    <scope>IDENTIFICATION</scope>
</reference>
<keyword evidence="2" id="KW-1185">Reference proteome</keyword>
<evidence type="ECO:0000313" key="3">
    <source>
        <dbReference type="WBParaSite" id="nRc.2.0.1.t26039-RA"/>
    </source>
</evidence>